<protein>
    <submittedName>
        <fullName evidence="1">Uncharacterized protein</fullName>
    </submittedName>
</protein>
<keyword evidence="2" id="KW-1185">Reference proteome</keyword>
<accession>A0A9K3DC89</accession>
<sequence length="83" mass="9333">PLISQVFPNGEVNTTITSRFASEKTLFSRVLLHIPENIIATSPKMHEVFSALCLGLIPPVFSRAALGQLYLALDIYYCVYRLY</sequence>
<comment type="caution">
    <text evidence="1">The sequence shown here is derived from an EMBL/GenBank/DDBJ whole genome shotgun (WGS) entry which is preliminary data.</text>
</comment>
<name>A0A9K3DC89_9EUKA</name>
<dbReference type="EMBL" id="BDIP01010642">
    <property type="protein sequence ID" value="GIQ92821.1"/>
    <property type="molecule type" value="Genomic_DNA"/>
</dbReference>
<organism evidence="1 2">
    <name type="scientific">Kipferlia bialata</name>
    <dbReference type="NCBI Taxonomy" id="797122"/>
    <lineage>
        <taxon>Eukaryota</taxon>
        <taxon>Metamonada</taxon>
        <taxon>Carpediemonas-like organisms</taxon>
        <taxon>Kipferlia</taxon>
    </lineage>
</organism>
<dbReference type="AlphaFoldDB" id="A0A9K3DC89"/>
<proteinExistence type="predicted"/>
<evidence type="ECO:0000313" key="2">
    <source>
        <dbReference type="Proteomes" id="UP000265618"/>
    </source>
</evidence>
<gene>
    <name evidence="1" type="ORF">KIPB_016816</name>
</gene>
<reference evidence="1 2" key="1">
    <citation type="journal article" date="2018" name="PLoS ONE">
        <title>The draft genome of Kipferlia bialata reveals reductive genome evolution in fornicate parasites.</title>
        <authorList>
            <person name="Tanifuji G."/>
            <person name="Takabayashi S."/>
            <person name="Kume K."/>
            <person name="Takagi M."/>
            <person name="Nakayama T."/>
            <person name="Kamikawa R."/>
            <person name="Inagaki Y."/>
            <person name="Hashimoto T."/>
        </authorList>
    </citation>
    <scope>NUCLEOTIDE SEQUENCE [LARGE SCALE GENOMIC DNA]</scope>
    <source>
        <strain evidence="1">NY0173</strain>
    </source>
</reference>
<evidence type="ECO:0000313" key="1">
    <source>
        <dbReference type="EMBL" id="GIQ92821.1"/>
    </source>
</evidence>
<dbReference type="Proteomes" id="UP000265618">
    <property type="component" value="Unassembled WGS sequence"/>
</dbReference>
<feature type="non-terminal residue" evidence="1">
    <location>
        <position position="83"/>
    </location>
</feature>
<feature type="non-terminal residue" evidence="1">
    <location>
        <position position="1"/>
    </location>
</feature>